<keyword evidence="1" id="KW-0723">Serine/threonine-protein kinase</keyword>
<sequence length="155" mass="17752">MNIKVEDIIGRPFTFTRRPEHLPCEMRPMWRASLIIISFTLVASRTSTCSLKKIHVINWLLKSEKNSNDFGFWTINKDGVKPEVRMDPTLDRAIELLLAEKFITHENGKYSLTDKGNQSSLKLLSMNVFKKESGILLKNKKGLTEANITKLFQVG</sequence>
<dbReference type="GO" id="GO:0004674">
    <property type="term" value="F:protein serine/threonine kinase activity"/>
    <property type="evidence" value="ECO:0007669"/>
    <property type="project" value="UniProtKB-KW"/>
</dbReference>
<dbReference type="OrthoDB" id="5195057at2"/>
<name>A0A2A7U0L2_EDWTA</name>
<accession>A0A2A7U0L2</accession>
<dbReference type="EMBL" id="PDDV01000013">
    <property type="protein sequence ID" value="PEH71818.1"/>
    <property type="molecule type" value="Genomic_DNA"/>
</dbReference>
<dbReference type="Proteomes" id="UP000219788">
    <property type="component" value="Unassembled WGS sequence"/>
</dbReference>
<dbReference type="RefSeq" id="WP_098142920.1">
    <property type="nucleotide sequence ID" value="NZ_PDDV01000013.1"/>
</dbReference>
<dbReference type="AlphaFoldDB" id="A0A2A7U0L2"/>
<evidence type="ECO:0000313" key="1">
    <source>
        <dbReference type="EMBL" id="PEH71818.1"/>
    </source>
</evidence>
<gene>
    <name evidence="1" type="ORF">CRM76_07690</name>
</gene>
<comment type="caution">
    <text evidence="1">The sequence shown here is derived from an EMBL/GenBank/DDBJ whole genome shotgun (WGS) entry which is preliminary data.</text>
</comment>
<keyword evidence="1" id="KW-0418">Kinase</keyword>
<organism evidence="1 2">
    <name type="scientific">Edwardsiella tarda</name>
    <dbReference type="NCBI Taxonomy" id="636"/>
    <lineage>
        <taxon>Bacteria</taxon>
        <taxon>Pseudomonadati</taxon>
        <taxon>Pseudomonadota</taxon>
        <taxon>Gammaproteobacteria</taxon>
        <taxon>Enterobacterales</taxon>
        <taxon>Hafniaceae</taxon>
        <taxon>Edwardsiella</taxon>
    </lineage>
</organism>
<protein>
    <submittedName>
        <fullName evidence="1">Serine/threonine protein kinase</fullName>
    </submittedName>
</protein>
<reference evidence="2" key="1">
    <citation type="submission" date="2017-09" db="EMBL/GenBank/DDBJ databases">
        <title>FDA dAtabase for Regulatory Grade micrObial Sequences (FDA-ARGOS): Supporting development and validation of Infectious Disease Dx tests.</title>
        <authorList>
            <person name="Goldberg B."/>
            <person name="Campos J."/>
            <person name="Tallon L."/>
            <person name="Sadzewicz L."/>
            <person name="Ott S."/>
            <person name="Zhao X."/>
            <person name="Nagaraj S."/>
            <person name="Vavikolanu K."/>
            <person name="Aluvathingal J."/>
            <person name="Nadendla S."/>
            <person name="Geyer C."/>
            <person name="Sichtig H."/>
        </authorList>
    </citation>
    <scope>NUCLEOTIDE SEQUENCE [LARGE SCALE GENOMIC DNA]</scope>
    <source>
        <strain evidence="2">FDAARGOS_370</strain>
    </source>
</reference>
<proteinExistence type="predicted"/>
<keyword evidence="1" id="KW-0808">Transferase</keyword>
<evidence type="ECO:0000313" key="2">
    <source>
        <dbReference type="Proteomes" id="UP000219788"/>
    </source>
</evidence>